<dbReference type="GO" id="GO:0003725">
    <property type="term" value="F:double-stranded RNA binding"/>
    <property type="evidence" value="ECO:0007669"/>
    <property type="project" value="InterPro"/>
</dbReference>
<feature type="domain" description="YrdC-like" evidence="4">
    <location>
        <begin position="487"/>
        <end position="682"/>
    </location>
</feature>
<comment type="caution">
    <text evidence="5">The sequence shown here is derived from an EMBL/GenBank/DDBJ whole genome shotgun (WGS) entry which is preliminary data.</text>
</comment>
<evidence type="ECO:0000256" key="3">
    <source>
        <dbReference type="ARBA" id="ARBA00022801"/>
    </source>
</evidence>
<evidence type="ECO:0000256" key="1">
    <source>
        <dbReference type="ARBA" id="ARBA00005964"/>
    </source>
</evidence>
<evidence type="ECO:0000256" key="2">
    <source>
        <dbReference type="ARBA" id="ARBA00015492"/>
    </source>
</evidence>
<name>A0A8H6Z4S4_9AGAR</name>
<keyword evidence="6" id="KW-1185">Reference proteome</keyword>
<dbReference type="Gene3D" id="3.40.50.1820">
    <property type="entry name" value="alpha/beta hydrolase"/>
    <property type="match status" value="1"/>
</dbReference>
<dbReference type="SUPFAM" id="SSF55821">
    <property type="entry name" value="YrdC/RibB"/>
    <property type="match status" value="1"/>
</dbReference>
<dbReference type="PROSITE" id="PS00122">
    <property type="entry name" value="CARBOXYLESTERASE_B_1"/>
    <property type="match status" value="1"/>
</dbReference>
<dbReference type="Pfam" id="PF03481">
    <property type="entry name" value="Sua5_C"/>
    <property type="match status" value="1"/>
</dbReference>
<sequence>MATHLHDELKTSPRIQVETKYGRITGGRAANGAAVFLEVPYALPPARFQDPQPLPDDFLYADREYTHAVQPTNDGQAQDSPFQDKVGLGEPTENALFLNIVSPPLFPSTQGFPVRVFLQFGSPHGLKSQAQYISAERSEVWVNIGYRLSAFGFLACDKPAIKGNFGFKDQWLALEWIKKNISAFGGDPENIQITGLSAGAHSVHQLLHFASHLPQGVQAPFNSAVLQSNAIVCAPRTAEELRPQFQALCRALKIDPSSSEATEQLLEVPASEITRVIESDAAGTEYGTFRGCLDGEWLPISPSPMIWQRTGDFARALREKGIKSILVGDLTEEWYLYSIAHPIKTPKDIARNLERYYPKQMVTALLSHYRSLPEDATSEASAKLFGEILSDSQVHLPTRMLVRDLHAADFPVFRYEIRWTPEQLRNKGHVTHGTDRALWAFRVPQLTESQLGIARTWLTRIMEEREAIESAGKPLRGPKDILILAENRGVEWSNDLQWDEKMRLPVAFPTETVYGLGALALDVSATSKIFSTKGRPADNPLIVHVSSFPMLHTLLPQDYVLSDSYTALMKHFWPGALTLLFPSDPNIIPSIITANQPTVAIRMPSHLVARALIAVANAPLAAPSANSSGKPSPTRAEHVLRDLDGKVSLILDGGACGVGLESTVVDGLHSDGAIRVLRPGGITVEDIERVLHEEMSDPPEVLVHRRDYRDEAIEAAPTTPGMKYRHYSPSVPVYLLYTASSPPNGVQPLEAGAFLASLRRFGTGERPVKVGILTPSDSPLGICTLPADGIEWTRFPLGRTAEPSVTAHLLFDGLLTLERQGVDLILIEEVPEEREGLAIMNRVKKAAGECRWIQFNTTDG</sequence>
<evidence type="ECO:0000313" key="6">
    <source>
        <dbReference type="Proteomes" id="UP000623467"/>
    </source>
</evidence>
<accession>A0A8H6Z4S4</accession>
<dbReference type="OrthoDB" id="6846267at2759"/>
<dbReference type="PANTHER" id="PTHR43142">
    <property type="entry name" value="CARBOXYLIC ESTER HYDROLASE"/>
    <property type="match status" value="1"/>
</dbReference>
<dbReference type="NCBIfam" id="TIGR00057">
    <property type="entry name" value="L-threonylcarbamoyladenylate synthase"/>
    <property type="match status" value="1"/>
</dbReference>
<comment type="similarity">
    <text evidence="1">Belongs to the type-B carboxylesterase/lipase family.</text>
</comment>
<dbReference type="Gene3D" id="3.40.50.11030">
    <property type="entry name" value="Threonylcarbamoyl-AMP synthase, C-terminal domain"/>
    <property type="match status" value="1"/>
</dbReference>
<dbReference type="InterPro" id="IPR019826">
    <property type="entry name" value="Carboxylesterase_B_AS"/>
</dbReference>
<dbReference type="PROSITE" id="PS51163">
    <property type="entry name" value="YRDC"/>
    <property type="match status" value="1"/>
</dbReference>
<proteinExistence type="inferred from homology"/>
<gene>
    <name evidence="5" type="ORF">MSAN_00727400</name>
</gene>
<dbReference type="GO" id="GO:0016787">
    <property type="term" value="F:hydrolase activity"/>
    <property type="evidence" value="ECO:0007669"/>
    <property type="project" value="UniProtKB-KW"/>
</dbReference>
<dbReference type="SUPFAM" id="SSF53474">
    <property type="entry name" value="alpha/beta-Hydrolases"/>
    <property type="match status" value="1"/>
</dbReference>
<evidence type="ECO:0000313" key="5">
    <source>
        <dbReference type="EMBL" id="KAF7370934.1"/>
    </source>
</evidence>
<keyword evidence="3 5" id="KW-0378">Hydrolase</keyword>
<dbReference type="Pfam" id="PF01300">
    <property type="entry name" value="Sua5_yciO_yrdC"/>
    <property type="match status" value="1"/>
</dbReference>
<reference evidence="5" key="1">
    <citation type="submission" date="2020-05" db="EMBL/GenBank/DDBJ databases">
        <title>Mycena genomes resolve the evolution of fungal bioluminescence.</title>
        <authorList>
            <person name="Tsai I.J."/>
        </authorList>
    </citation>
    <scope>NUCLEOTIDE SEQUENCE</scope>
    <source>
        <strain evidence="5">160909Yilan</strain>
    </source>
</reference>
<dbReference type="InterPro" id="IPR002018">
    <property type="entry name" value="CarbesteraseB"/>
</dbReference>
<dbReference type="Pfam" id="PF00135">
    <property type="entry name" value="COesterase"/>
    <property type="match status" value="1"/>
</dbReference>
<dbReference type="Gene3D" id="3.90.870.10">
    <property type="entry name" value="DHBP synthase"/>
    <property type="match status" value="1"/>
</dbReference>
<dbReference type="Proteomes" id="UP000623467">
    <property type="component" value="Unassembled WGS sequence"/>
</dbReference>
<dbReference type="PANTHER" id="PTHR43142:SF1">
    <property type="entry name" value="CARBOXYLIC ESTER HYDROLASE"/>
    <property type="match status" value="1"/>
</dbReference>
<organism evidence="5 6">
    <name type="scientific">Mycena sanguinolenta</name>
    <dbReference type="NCBI Taxonomy" id="230812"/>
    <lineage>
        <taxon>Eukaryota</taxon>
        <taxon>Fungi</taxon>
        <taxon>Dikarya</taxon>
        <taxon>Basidiomycota</taxon>
        <taxon>Agaricomycotina</taxon>
        <taxon>Agaricomycetes</taxon>
        <taxon>Agaricomycetidae</taxon>
        <taxon>Agaricales</taxon>
        <taxon>Marasmiineae</taxon>
        <taxon>Mycenaceae</taxon>
        <taxon>Mycena</taxon>
    </lineage>
</organism>
<dbReference type="InterPro" id="IPR006070">
    <property type="entry name" value="Sua5-like_dom"/>
</dbReference>
<dbReference type="InterPro" id="IPR005145">
    <property type="entry name" value="Sua5_C"/>
</dbReference>
<dbReference type="InterPro" id="IPR038385">
    <property type="entry name" value="Sua5/YwlC_C"/>
</dbReference>
<dbReference type="EMBL" id="JACAZH010000004">
    <property type="protein sequence ID" value="KAF7370934.1"/>
    <property type="molecule type" value="Genomic_DNA"/>
</dbReference>
<dbReference type="InterPro" id="IPR017945">
    <property type="entry name" value="DHBP_synth_RibB-like_a/b_dom"/>
</dbReference>
<dbReference type="AlphaFoldDB" id="A0A8H6Z4S4"/>
<dbReference type="FunFam" id="3.90.870.10:FF:000009">
    <property type="entry name" value="Threonylcarbamoyl-AMP synthase, putative"/>
    <property type="match status" value="1"/>
</dbReference>
<protein>
    <recommendedName>
        <fullName evidence="2">Threonylcarbamoyl-AMP synthase</fullName>
    </recommendedName>
</protein>
<dbReference type="InterPro" id="IPR029058">
    <property type="entry name" value="AB_hydrolase_fold"/>
</dbReference>
<evidence type="ECO:0000259" key="4">
    <source>
        <dbReference type="PROSITE" id="PS51163"/>
    </source>
</evidence>